<dbReference type="EMBL" id="BKCJ010000836">
    <property type="protein sequence ID" value="GEU36671.1"/>
    <property type="molecule type" value="Genomic_DNA"/>
</dbReference>
<feature type="region of interest" description="Disordered" evidence="1">
    <location>
        <begin position="1384"/>
        <end position="1502"/>
    </location>
</feature>
<feature type="compositionally biased region" description="Polar residues" evidence="1">
    <location>
        <begin position="1316"/>
        <end position="1326"/>
    </location>
</feature>
<protein>
    <submittedName>
        <fullName evidence="3">Retrovirus-related Pol polyprotein from transposon TNT 1-94</fullName>
    </submittedName>
</protein>
<accession>A0A6L2JI14</accession>
<evidence type="ECO:0000256" key="1">
    <source>
        <dbReference type="SAM" id="MobiDB-lite"/>
    </source>
</evidence>
<feature type="compositionally biased region" description="Basic and acidic residues" evidence="1">
    <location>
        <begin position="1306"/>
        <end position="1315"/>
    </location>
</feature>
<feature type="region of interest" description="Disordered" evidence="1">
    <location>
        <begin position="173"/>
        <end position="206"/>
    </location>
</feature>
<feature type="region of interest" description="Disordered" evidence="1">
    <location>
        <begin position="1304"/>
        <end position="1333"/>
    </location>
</feature>
<dbReference type="Pfam" id="PF25597">
    <property type="entry name" value="SH3_retrovirus"/>
    <property type="match status" value="1"/>
</dbReference>
<name>A0A6L2JI14_TANCI</name>
<proteinExistence type="predicted"/>
<feature type="compositionally biased region" description="Basic and acidic residues" evidence="1">
    <location>
        <begin position="1774"/>
        <end position="1787"/>
    </location>
</feature>
<comment type="caution">
    <text evidence="3">The sequence shown here is derived from an EMBL/GenBank/DDBJ whole genome shotgun (WGS) entry which is preliminary data.</text>
</comment>
<dbReference type="PANTHER" id="PTHR11439">
    <property type="entry name" value="GAG-POL-RELATED RETROTRANSPOSON"/>
    <property type="match status" value="1"/>
</dbReference>
<feature type="region of interest" description="Disordered" evidence="1">
    <location>
        <begin position="1750"/>
        <end position="1818"/>
    </location>
</feature>
<dbReference type="PANTHER" id="PTHR11439:SF509">
    <property type="entry name" value="RNA-DIRECTED DNA POLYMERASE"/>
    <property type="match status" value="1"/>
</dbReference>
<feature type="domain" description="Retroviral polymerase SH3-like" evidence="2">
    <location>
        <begin position="432"/>
        <end position="483"/>
    </location>
</feature>
<sequence length="1928" mass="216888">MQQKIEWLQAQLGDLKGKSSDTLSALNTLDPLNQKLETKIVELEFHVVNYEREISHLKATYKNLFDSITSNRVHAKLHNLIYENAKLRAWLFENTSESMNNTSGTNFVPQPREFNVVKHSNVIAPGMFKVDPSQNPRVDLVPNNQSSASIRTNMITNFQRHVTCKENVSSSMVNSSSTGLVHTARTRRPQPKGNTRNDRVPYASKSSEAKKNIIVEDHRRNFSLSKNQKTMSSERNNIKLAIRNDKSKIVCGCSKHMTGNIKLLINFVWKFLGIVHFGNNHIAVILGYADLKWGNITITRVYFVEGLGHNLFLVGQFCDADLEVAFRKNTCFIRDLNGVDLLKGNRSTNLYTINLYDMASASPICLMARPTPTKSKKQKSLSPTQTCSKFKAAASSASYGKRYVLLIVDDYSRYTWVYFLITNDEMPENDREDIGKLGAKGDIGFFIGYSANSVAYRVYNQRTKKIIETMNVTFDELLTMAFEQNSLKLDLQSLTSGQIHFGLELTYAPSTITPQRPSERYLDILFEPLHNEYLGGQPSEAPRTVPTAPVIRNLQAPSASMSIQDSAPTPINSSNTLISSHNVDEKSPPHAQQQRNHTLLPTASAVDNVLKAMFEGDLLVNPFATTSTESVVSSTQYVGLSNMDTFYQPYPHDYQWTKDHPLEQVIREPSRPVLTRNQLKTDGDMCIYALTVSIMEPKIVKEALTDPAWIESMQEELHQFVRLDVWELVPSPDGIKPFTLKWLFKNKHDKENTVIRNKTRLVVNQSPSGIFINQSNYVNEILKKYGLNSCDIIGTPMDIKDKLDLDQIGTPVDARKYRSMIGALMYLMSSRPDIVHATCDSGFELTRFSDADYAGCKDTFKSTSGGTQNRRDLPKDTPIDILEVLRYDIGKRSKLRMGIMPTETELTLEETQQVTTEILLDPSSNKLLVGLQISQSLSGIFINQSKYALESLKKYGFESRDPVDTPMVEKSKLDKDKEGKAVEPSHYRGMIGTLFYLTASRPDLQFAKCMCALYQARPIEKYLHAVKRIFVYLRGTVNHGLWYPKDSSIALTAFADADHAGCQDTRRSTSGSLQFLGDKLIIWSSKRKKSATVSSMEAEYIALFGCCAQILWMRSQLTDYGFGFNKIPIYHFIKEHVENGVIELYFVNAEYQLADIFTKALDREIIEFLINKLGMRSFTPETLKQLTDEVDKTMDMTIDQQVVLDEALVPHASRLRIGKINFRLKSDITSKESTLQVVYDVLKLTPFYKAFLVIADEILAFLRNLGQSGEIKKITNVNINKLHQPWRSFAAVINKCLSGKSTGYDKPPKIKESVRKTQSSSNTTMPPSVAKGTRLHTSVALTEAEQMKLATKRSLTQTHISQASGCGVDEGTCLILGIPDAPTYESDEEISWKSSDEDDDDDVQQSEHNEDIDDQSDDESHDNQEDDDDQDDEDDDQTYSDNDGDDFVHPKFSTHDEEAKDEESFDPIVQTPSHVENFDDEGNDDVSHGMNVGGDEGLDEEDDDNELYGDLNINLEGRDVQITDVHTTQVLEDTHVTLTLVNPDGIDSLFESTPQVDVLVTTTVEPLLLTTPTLPPPSIPIISQVQQAPAPSPATAPSTSLYLDHQMNEAVKVAVQLQSDKLQDEDQAENEDFLNKLDENIQKIIKEQVKEQVKVQVPKILPKIEKTVNEQLKAEVLTHASNLSKTSYVVAADLLELELKKILIEKMESNKSIHRSDQQMNLYKALVDAYECDKIIMDTYGDTVTLKRRRDDEDNDEEPSAGSDRGSKRRRARKDSESTSALKEKASKTSGKSTKGSKSHQKTVSESAPAEEPMQTTQDLEEPIHLEFETGAADDQPVAEASQHPDWFLQQAKPPTPDRAWNTTLPATHGRIQPWISDLAKQADSRTSFNEMMDTPVNFSAFMMNRLKVDTMTLELLAGPTYELMKGS</sequence>
<feature type="region of interest" description="Disordered" evidence="1">
    <location>
        <begin position="559"/>
        <end position="596"/>
    </location>
</feature>
<evidence type="ECO:0000313" key="3">
    <source>
        <dbReference type="EMBL" id="GEU36671.1"/>
    </source>
</evidence>
<feature type="compositionally biased region" description="Basic and acidic residues" evidence="1">
    <location>
        <begin position="1446"/>
        <end position="1458"/>
    </location>
</feature>
<dbReference type="InterPro" id="IPR057670">
    <property type="entry name" value="SH3_retrovirus"/>
</dbReference>
<organism evidence="3">
    <name type="scientific">Tanacetum cinerariifolium</name>
    <name type="common">Dalmatian daisy</name>
    <name type="synonym">Chrysanthemum cinerariifolium</name>
    <dbReference type="NCBI Taxonomy" id="118510"/>
    <lineage>
        <taxon>Eukaryota</taxon>
        <taxon>Viridiplantae</taxon>
        <taxon>Streptophyta</taxon>
        <taxon>Embryophyta</taxon>
        <taxon>Tracheophyta</taxon>
        <taxon>Spermatophyta</taxon>
        <taxon>Magnoliopsida</taxon>
        <taxon>eudicotyledons</taxon>
        <taxon>Gunneridae</taxon>
        <taxon>Pentapetalae</taxon>
        <taxon>asterids</taxon>
        <taxon>campanulids</taxon>
        <taxon>Asterales</taxon>
        <taxon>Asteraceae</taxon>
        <taxon>Asteroideae</taxon>
        <taxon>Anthemideae</taxon>
        <taxon>Anthemidinae</taxon>
        <taxon>Tanacetum</taxon>
    </lineage>
</organism>
<gene>
    <name evidence="3" type="ORF">Tci_008649</name>
</gene>
<dbReference type="CDD" id="cd09272">
    <property type="entry name" value="RNase_HI_RT_Ty1"/>
    <property type="match status" value="1"/>
</dbReference>
<evidence type="ECO:0000259" key="2">
    <source>
        <dbReference type="Pfam" id="PF25597"/>
    </source>
</evidence>
<reference evidence="3" key="1">
    <citation type="journal article" date="2019" name="Sci. Rep.">
        <title>Draft genome of Tanacetum cinerariifolium, the natural source of mosquito coil.</title>
        <authorList>
            <person name="Yamashiro T."/>
            <person name="Shiraishi A."/>
            <person name="Satake H."/>
            <person name="Nakayama K."/>
        </authorList>
    </citation>
    <scope>NUCLEOTIDE SEQUENCE</scope>
</reference>
<feature type="compositionally biased region" description="Polar residues" evidence="1">
    <location>
        <begin position="559"/>
        <end position="581"/>
    </location>
</feature>
<feature type="compositionally biased region" description="Acidic residues" evidence="1">
    <location>
        <begin position="1396"/>
        <end position="1445"/>
    </location>
</feature>